<evidence type="ECO:0000256" key="4">
    <source>
        <dbReference type="ARBA" id="ARBA00023163"/>
    </source>
</evidence>
<evidence type="ECO:0000256" key="3">
    <source>
        <dbReference type="ARBA" id="ARBA00023125"/>
    </source>
</evidence>
<dbReference type="Proteomes" id="UP000315200">
    <property type="component" value="Unassembled WGS sequence"/>
</dbReference>
<dbReference type="EMBL" id="JAAISW010000008">
    <property type="protein sequence ID" value="NSJ43471.1"/>
    <property type="molecule type" value="Genomic_DNA"/>
</dbReference>
<comment type="similarity">
    <text evidence="1">Belongs to the LysR transcriptional regulatory family.</text>
</comment>
<dbReference type="PROSITE" id="PS50931">
    <property type="entry name" value="HTH_LYSR"/>
    <property type="match status" value="1"/>
</dbReference>
<dbReference type="InterPro" id="IPR036390">
    <property type="entry name" value="WH_DNA-bd_sf"/>
</dbReference>
<proteinExistence type="inferred from homology"/>
<dbReference type="AlphaFoldDB" id="A0A829WJS7"/>
<keyword evidence="4" id="KW-0804">Transcription</keyword>
<evidence type="ECO:0000256" key="1">
    <source>
        <dbReference type="ARBA" id="ARBA00009437"/>
    </source>
</evidence>
<dbReference type="SUPFAM" id="SSF46785">
    <property type="entry name" value="Winged helix' DNA-binding domain"/>
    <property type="match status" value="1"/>
</dbReference>
<reference evidence="7" key="3">
    <citation type="submission" date="2020-02" db="EMBL/GenBank/DDBJ databases">
        <authorList>
            <person name="Littmann E."/>
            <person name="Sorbara M."/>
        </authorList>
    </citation>
    <scope>NUCLEOTIDE SEQUENCE</scope>
    <source>
        <strain evidence="7">MSK.2.26</strain>
    </source>
</reference>
<evidence type="ECO:0000256" key="2">
    <source>
        <dbReference type="ARBA" id="ARBA00023015"/>
    </source>
</evidence>
<gene>
    <name evidence="6" type="ORF">Ccl03g_47660</name>
    <name evidence="7" type="ORF">G5B26_07715</name>
</gene>
<dbReference type="Proteomes" id="UP000719916">
    <property type="component" value="Unassembled WGS sequence"/>
</dbReference>
<keyword evidence="3" id="KW-0238">DNA-binding</keyword>
<keyword evidence="2" id="KW-0805">Transcription regulation</keyword>
<evidence type="ECO:0000259" key="5">
    <source>
        <dbReference type="PROSITE" id="PS50931"/>
    </source>
</evidence>
<evidence type="ECO:0000313" key="6">
    <source>
        <dbReference type="EMBL" id="GEA39053.1"/>
    </source>
</evidence>
<comment type="caution">
    <text evidence="6">The sequence shown here is derived from an EMBL/GenBank/DDBJ whole genome shotgun (WGS) entry which is preliminary data.</text>
</comment>
<dbReference type="InterPro" id="IPR036388">
    <property type="entry name" value="WH-like_DNA-bd_sf"/>
</dbReference>
<sequence>MYTISKIYVTTKELIHYKLMMRCVMNTKACEYIVAIAEKKNLSAAAASLGISQPTLSSFLSNTERNLKQTLFTRQKKNLSRPRLDRSIWKPAGK</sequence>
<evidence type="ECO:0000313" key="8">
    <source>
        <dbReference type="Proteomes" id="UP000315200"/>
    </source>
</evidence>
<dbReference type="Pfam" id="PF00126">
    <property type="entry name" value="HTH_1"/>
    <property type="match status" value="1"/>
</dbReference>
<accession>A0A829WJS7</accession>
<evidence type="ECO:0000313" key="9">
    <source>
        <dbReference type="Proteomes" id="UP000719916"/>
    </source>
</evidence>
<reference evidence="7 9" key="2">
    <citation type="journal article" date="2020" name="Cell Host Microbe">
        <title>Functional and Genomic Variation between Human-Derived Isolates of Lachnospiraceae Reveals Inter- and Intra-Species Diversity.</title>
        <authorList>
            <person name="Sorbara M.T."/>
            <person name="Littmann E.R."/>
            <person name="Fontana E."/>
            <person name="Moody T.U."/>
            <person name="Kohout C.E."/>
            <person name="Gjonbalaj M."/>
            <person name="Eaton V."/>
            <person name="Seok R."/>
            <person name="Leiner I.M."/>
            <person name="Pamer E.G."/>
        </authorList>
    </citation>
    <scope>NUCLEOTIDE SEQUENCE [LARGE SCALE GENOMIC DNA]</scope>
    <source>
        <strain evidence="7 9">MSK.2.26</strain>
    </source>
</reference>
<dbReference type="GO" id="GO:0003700">
    <property type="term" value="F:DNA-binding transcription factor activity"/>
    <property type="evidence" value="ECO:0007669"/>
    <property type="project" value="InterPro"/>
</dbReference>
<dbReference type="InterPro" id="IPR000847">
    <property type="entry name" value="LysR_HTH_N"/>
</dbReference>
<dbReference type="PANTHER" id="PTHR30346">
    <property type="entry name" value="TRANSCRIPTIONAL DUAL REGULATOR HCAR-RELATED"/>
    <property type="match status" value="1"/>
</dbReference>
<protein>
    <submittedName>
        <fullName evidence="7">LysR family transcriptional regulator</fullName>
    </submittedName>
</protein>
<organism evidence="6 8">
    <name type="scientific">Enterocloster clostridioformis</name>
    <dbReference type="NCBI Taxonomy" id="1531"/>
    <lineage>
        <taxon>Bacteria</taxon>
        <taxon>Bacillati</taxon>
        <taxon>Bacillota</taxon>
        <taxon>Clostridia</taxon>
        <taxon>Lachnospirales</taxon>
        <taxon>Lachnospiraceae</taxon>
        <taxon>Enterocloster</taxon>
    </lineage>
</organism>
<feature type="domain" description="HTH lysR-type" evidence="5">
    <location>
        <begin position="25"/>
        <end position="80"/>
    </location>
</feature>
<dbReference type="Gene3D" id="1.10.10.10">
    <property type="entry name" value="Winged helix-like DNA-binding domain superfamily/Winged helix DNA-binding domain"/>
    <property type="match status" value="1"/>
</dbReference>
<evidence type="ECO:0000313" key="7">
    <source>
        <dbReference type="EMBL" id="NSJ43471.1"/>
    </source>
</evidence>
<reference evidence="6 8" key="1">
    <citation type="submission" date="2019-06" db="EMBL/GenBank/DDBJ databases">
        <title>Draft genome sequence of [Clostridium] clostridioforme NBRC 113352.</title>
        <authorList>
            <person name="Miura T."/>
            <person name="Furukawa M."/>
            <person name="Shimamura M."/>
            <person name="Ohyama Y."/>
            <person name="Yamazoe A."/>
            <person name="Kawasaki H."/>
        </authorList>
    </citation>
    <scope>NUCLEOTIDE SEQUENCE [LARGE SCALE GENOMIC DNA]</scope>
    <source>
        <strain evidence="6 8">NBRC 113352</strain>
    </source>
</reference>
<dbReference type="GO" id="GO:0032993">
    <property type="term" value="C:protein-DNA complex"/>
    <property type="evidence" value="ECO:0007669"/>
    <property type="project" value="TreeGrafter"/>
</dbReference>
<dbReference type="PANTHER" id="PTHR30346:SF0">
    <property type="entry name" value="HCA OPERON TRANSCRIPTIONAL ACTIVATOR HCAR"/>
    <property type="match status" value="1"/>
</dbReference>
<dbReference type="EMBL" id="BJLB01000001">
    <property type="protein sequence ID" value="GEA39053.1"/>
    <property type="molecule type" value="Genomic_DNA"/>
</dbReference>
<dbReference type="GO" id="GO:0003677">
    <property type="term" value="F:DNA binding"/>
    <property type="evidence" value="ECO:0007669"/>
    <property type="project" value="UniProtKB-KW"/>
</dbReference>
<name>A0A829WJS7_9FIRM</name>